<reference evidence="5" key="1">
    <citation type="submission" date="2021-01" db="EMBL/GenBank/DDBJ databases">
        <title>Whole genome shotgun sequence of Actinoplanes nipponensis NBRC 14063.</title>
        <authorList>
            <person name="Komaki H."/>
            <person name="Tamura T."/>
        </authorList>
    </citation>
    <scope>NUCLEOTIDE SEQUENCE</scope>
    <source>
        <strain evidence="5">NBRC 14063</strain>
    </source>
</reference>
<evidence type="ECO:0000256" key="3">
    <source>
        <dbReference type="ARBA" id="ARBA00023121"/>
    </source>
</evidence>
<protein>
    <recommendedName>
        <fullName evidence="7">Golgi phosphoprotein 3 (GPP34)</fullName>
    </recommendedName>
</protein>
<dbReference type="InterPro" id="IPR038261">
    <property type="entry name" value="GPP34-like_sf"/>
</dbReference>
<sequence length="263" mass="28840">MTVFLTADKASAVPTPNRLDPKAVLPLHAELYLLAHDDDTGALLTNPQALAIGLAGALLLELSLKGYVAVGYTWDQFRLEWREEPGRLTVMQSGPAGSAPLDAAMDAVERIVREHRSGDQLRAWLRAFAVPDLYERVRGGLVAVGLLKRTERRRLGGLIRTETHLAVHYGYAVRARGRIRDAVLYYTQQGRVRRTAPDDECAALCGLIAALELAEFLYDGNLSTHDLTEWLWHVAMKHEHSTITAVVQAVDAGRGDLAVAAMG</sequence>
<dbReference type="InterPro" id="IPR008628">
    <property type="entry name" value="GPP34-like"/>
</dbReference>
<keyword evidence="6" id="KW-1185">Reference proteome</keyword>
<evidence type="ECO:0008006" key="7">
    <source>
        <dbReference type="Google" id="ProtNLM"/>
    </source>
</evidence>
<accession>A0A919JT45</accession>
<organism evidence="5 6">
    <name type="scientific">Actinoplanes nipponensis</name>
    <dbReference type="NCBI Taxonomy" id="135950"/>
    <lineage>
        <taxon>Bacteria</taxon>
        <taxon>Bacillati</taxon>
        <taxon>Actinomycetota</taxon>
        <taxon>Actinomycetes</taxon>
        <taxon>Micromonosporales</taxon>
        <taxon>Micromonosporaceae</taxon>
        <taxon>Actinoplanes</taxon>
    </lineage>
</organism>
<dbReference type="Proteomes" id="UP000647172">
    <property type="component" value="Unassembled WGS sequence"/>
</dbReference>
<name>A0A919JT45_9ACTN</name>
<comment type="subcellular location">
    <subcellularLocation>
        <location evidence="1">Golgi apparatus membrane</location>
        <topology evidence="1">Peripheral membrane protein</topology>
        <orientation evidence="1">Cytoplasmic side</orientation>
    </subcellularLocation>
</comment>
<dbReference type="GO" id="GO:0012505">
    <property type="term" value="C:endomembrane system"/>
    <property type="evidence" value="ECO:0007669"/>
    <property type="project" value="UniProtKB-ARBA"/>
</dbReference>
<evidence type="ECO:0000256" key="4">
    <source>
        <dbReference type="ARBA" id="ARBA00023136"/>
    </source>
</evidence>
<dbReference type="GO" id="GO:0005737">
    <property type="term" value="C:cytoplasm"/>
    <property type="evidence" value="ECO:0007669"/>
    <property type="project" value="UniProtKB-ARBA"/>
</dbReference>
<dbReference type="Pfam" id="PF05719">
    <property type="entry name" value="GPP34"/>
    <property type="match status" value="1"/>
</dbReference>
<keyword evidence="4" id="KW-0472">Membrane</keyword>
<evidence type="ECO:0000313" key="5">
    <source>
        <dbReference type="EMBL" id="GIE52479.1"/>
    </source>
</evidence>
<dbReference type="RefSeq" id="WP_203773965.1">
    <property type="nucleotide sequence ID" value="NZ_BAAAYJ010000060.1"/>
</dbReference>
<gene>
    <name evidence="5" type="ORF">Ani05nite_60130</name>
</gene>
<evidence type="ECO:0000313" key="6">
    <source>
        <dbReference type="Proteomes" id="UP000647172"/>
    </source>
</evidence>
<dbReference type="GO" id="GO:0070273">
    <property type="term" value="F:phosphatidylinositol-4-phosphate binding"/>
    <property type="evidence" value="ECO:0007669"/>
    <property type="project" value="InterPro"/>
</dbReference>
<dbReference type="EMBL" id="BOMQ01000070">
    <property type="protein sequence ID" value="GIE52479.1"/>
    <property type="molecule type" value="Genomic_DNA"/>
</dbReference>
<evidence type="ECO:0000256" key="1">
    <source>
        <dbReference type="ARBA" id="ARBA00004255"/>
    </source>
</evidence>
<keyword evidence="2" id="KW-0333">Golgi apparatus</keyword>
<dbReference type="Gene3D" id="1.10.3630.10">
    <property type="entry name" value="yeast vps74-n-term truncation variant domain like"/>
    <property type="match status" value="1"/>
</dbReference>
<keyword evidence="3" id="KW-0446">Lipid-binding</keyword>
<proteinExistence type="predicted"/>
<dbReference type="AlphaFoldDB" id="A0A919JT45"/>
<comment type="caution">
    <text evidence="5">The sequence shown here is derived from an EMBL/GenBank/DDBJ whole genome shotgun (WGS) entry which is preliminary data.</text>
</comment>
<evidence type="ECO:0000256" key="2">
    <source>
        <dbReference type="ARBA" id="ARBA00023034"/>
    </source>
</evidence>